<comment type="caution">
    <text evidence="3">The sequence shown here is derived from an EMBL/GenBank/DDBJ whole genome shotgun (WGS) entry which is preliminary data.</text>
</comment>
<evidence type="ECO:0000313" key="4">
    <source>
        <dbReference type="Proteomes" id="UP000828390"/>
    </source>
</evidence>
<feature type="region of interest" description="Disordered" evidence="2">
    <location>
        <begin position="165"/>
        <end position="206"/>
    </location>
</feature>
<dbReference type="AlphaFoldDB" id="A0A9D4IDM6"/>
<protein>
    <submittedName>
        <fullName evidence="3">Uncharacterized protein</fullName>
    </submittedName>
</protein>
<feature type="compositionally biased region" description="Basic and acidic residues" evidence="2">
    <location>
        <begin position="165"/>
        <end position="174"/>
    </location>
</feature>
<keyword evidence="4" id="KW-1185">Reference proteome</keyword>
<feature type="compositionally biased region" description="Low complexity" evidence="2">
    <location>
        <begin position="178"/>
        <end position="189"/>
    </location>
</feature>
<dbReference type="EMBL" id="JAIWYP010000009">
    <property type="protein sequence ID" value="KAH3768532.1"/>
    <property type="molecule type" value="Genomic_DNA"/>
</dbReference>
<evidence type="ECO:0000256" key="2">
    <source>
        <dbReference type="SAM" id="MobiDB-lite"/>
    </source>
</evidence>
<gene>
    <name evidence="3" type="ORF">DPMN_169746</name>
</gene>
<name>A0A9D4IDM6_DREPO</name>
<keyword evidence="1" id="KW-0175">Coiled coil</keyword>
<dbReference type="PANTHER" id="PTHR32046:SF11">
    <property type="entry name" value="IMMUNE-ASSOCIATED NUCLEOTIDE-BINDING PROTEIN 10-LIKE"/>
    <property type="match status" value="1"/>
</dbReference>
<evidence type="ECO:0000256" key="1">
    <source>
        <dbReference type="SAM" id="Coils"/>
    </source>
</evidence>
<reference evidence="3" key="2">
    <citation type="submission" date="2020-11" db="EMBL/GenBank/DDBJ databases">
        <authorList>
            <person name="McCartney M.A."/>
            <person name="Auch B."/>
            <person name="Kono T."/>
            <person name="Mallez S."/>
            <person name="Becker A."/>
            <person name="Gohl D.M."/>
            <person name="Silverstein K.A.T."/>
            <person name="Koren S."/>
            <person name="Bechman K.B."/>
            <person name="Herman A."/>
            <person name="Abrahante J.E."/>
            <person name="Garbe J."/>
        </authorList>
    </citation>
    <scope>NUCLEOTIDE SEQUENCE</scope>
    <source>
        <strain evidence="3">Duluth1</strain>
        <tissue evidence="3">Whole animal</tissue>
    </source>
</reference>
<dbReference type="Proteomes" id="UP000828390">
    <property type="component" value="Unassembled WGS sequence"/>
</dbReference>
<evidence type="ECO:0000313" key="3">
    <source>
        <dbReference type="EMBL" id="KAH3768532.1"/>
    </source>
</evidence>
<reference evidence="3" key="1">
    <citation type="journal article" date="2019" name="bioRxiv">
        <title>The Genome of the Zebra Mussel, Dreissena polymorpha: A Resource for Invasive Species Research.</title>
        <authorList>
            <person name="McCartney M.A."/>
            <person name="Auch B."/>
            <person name="Kono T."/>
            <person name="Mallez S."/>
            <person name="Zhang Y."/>
            <person name="Obille A."/>
            <person name="Becker A."/>
            <person name="Abrahante J.E."/>
            <person name="Garbe J."/>
            <person name="Badalamenti J.P."/>
            <person name="Herman A."/>
            <person name="Mangelson H."/>
            <person name="Liachko I."/>
            <person name="Sullivan S."/>
            <person name="Sone E.D."/>
            <person name="Koren S."/>
            <person name="Silverstein K.A.T."/>
            <person name="Beckman K.B."/>
            <person name="Gohl D.M."/>
        </authorList>
    </citation>
    <scope>NUCLEOTIDE SEQUENCE</scope>
    <source>
        <strain evidence="3">Duluth1</strain>
        <tissue evidence="3">Whole animal</tissue>
    </source>
</reference>
<sequence>MTDGFCRICPERCFWNQHANTPYIFDYITVDETKTYAEMKKKYEEASGKLLTQEQVLDKMREELDEIDDMIQTMMLVVRDCNIRLGKIALRPNPLSMTQHIDLMIESETMEKKDGWYERVQTLYRFRKRAQVVNDAESFFKEAINLGVTGNRREDKETIFQRFRDKFEGKRHTDGQPTSNSSETSTVEEPNACNEQQQTDDSDITK</sequence>
<organism evidence="3 4">
    <name type="scientific">Dreissena polymorpha</name>
    <name type="common">Zebra mussel</name>
    <name type="synonym">Mytilus polymorpha</name>
    <dbReference type="NCBI Taxonomy" id="45954"/>
    <lineage>
        <taxon>Eukaryota</taxon>
        <taxon>Metazoa</taxon>
        <taxon>Spiralia</taxon>
        <taxon>Lophotrochozoa</taxon>
        <taxon>Mollusca</taxon>
        <taxon>Bivalvia</taxon>
        <taxon>Autobranchia</taxon>
        <taxon>Heteroconchia</taxon>
        <taxon>Euheterodonta</taxon>
        <taxon>Imparidentia</taxon>
        <taxon>Neoheterodontei</taxon>
        <taxon>Myida</taxon>
        <taxon>Dreissenoidea</taxon>
        <taxon>Dreissenidae</taxon>
        <taxon>Dreissena</taxon>
    </lineage>
</organism>
<dbReference type="PANTHER" id="PTHR32046">
    <property type="entry name" value="G DOMAIN-CONTAINING PROTEIN"/>
    <property type="match status" value="1"/>
</dbReference>
<feature type="coiled-coil region" evidence="1">
    <location>
        <begin position="43"/>
        <end position="70"/>
    </location>
</feature>
<accession>A0A9D4IDM6</accession>
<proteinExistence type="predicted"/>